<gene>
    <name evidence="1" type="ORF">BO66DRAFT_284033</name>
</gene>
<accession>A0ACD1HPR4</accession>
<evidence type="ECO:0000313" key="2">
    <source>
        <dbReference type="Proteomes" id="UP000249661"/>
    </source>
</evidence>
<proteinExistence type="predicted"/>
<dbReference type="EMBL" id="KZ824933">
    <property type="protein sequence ID" value="RAH75585.1"/>
    <property type="molecule type" value="Genomic_DNA"/>
</dbReference>
<protein>
    <submittedName>
        <fullName evidence="1">Aldolase</fullName>
    </submittedName>
</protein>
<evidence type="ECO:0000313" key="1">
    <source>
        <dbReference type="EMBL" id="RAH75585.1"/>
    </source>
</evidence>
<sequence length="406" mass="42227">MAPEPRTYVSGGRVLGSPPLSVRVSRFFESVYVFLGLYLVSLFSLDPYAAAQNSQFNIHRKGNSSGSRSRWGLFGGGGGSGGGGGGPGGGPRGFGPRKIGRVDDVRGPESQHPSPTQPTFSTLTTTTTTTKPNITMPPATPPTDSDWKALFTTTLQQLQSTTTTTTTTSFPTYPLPAHPSLTIDHTQLSPTASPTQIDTLCTEAQRHHFATVCVRLPYVARAVQNLSSSSSPQTTPDKPTPTPTPGIACVISFPHGTDPTASKTHEAASAVAAGATELDMVLNRPLLQAGEYTAVHADIRAVRTAIPADVVLKVILETGRLAGTDEVVAGSVVACLAGADYIKTSTGFDGPGARVEDVRVMRWVAGRMGTGTRVKASGGVRGAGDWRAMVEAGAERVGSSSGVGIV</sequence>
<keyword evidence="2" id="KW-1185">Reference proteome</keyword>
<organism evidence="1 2">
    <name type="scientific">Aspergillus aculeatinus CBS 121060</name>
    <dbReference type="NCBI Taxonomy" id="1448322"/>
    <lineage>
        <taxon>Eukaryota</taxon>
        <taxon>Fungi</taxon>
        <taxon>Dikarya</taxon>
        <taxon>Ascomycota</taxon>
        <taxon>Pezizomycotina</taxon>
        <taxon>Eurotiomycetes</taxon>
        <taxon>Eurotiomycetidae</taxon>
        <taxon>Eurotiales</taxon>
        <taxon>Aspergillaceae</taxon>
        <taxon>Aspergillus</taxon>
        <taxon>Aspergillus subgen. Circumdati</taxon>
    </lineage>
</organism>
<reference evidence="1" key="1">
    <citation type="submission" date="2018-02" db="EMBL/GenBank/DDBJ databases">
        <title>The genomes of Aspergillus section Nigri reveals drivers in fungal speciation.</title>
        <authorList>
            <consortium name="DOE Joint Genome Institute"/>
            <person name="Vesth T.C."/>
            <person name="Nybo J."/>
            <person name="Theobald S."/>
            <person name="Brandl J."/>
            <person name="Frisvad J.C."/>
            <person name="Nielsen K.F."/>
            <person name="Lyhne E.K."/>
            <person name="Kogle M.E."/>
            <person name="Kuo A."/>
            <person name="Riley R."/>
            <person name="Clum A."/>
            <person name="Nolan M."/>
            <person name="Lipzen A."/>
            <person name="Salamov A."/>
            <person name="Henrissat B."/>
            <person name="Wiebenga A."/>
            <person name="De vries R.P."/>
            <person name="Grigoriev I.V."/>
            <person name="Mortensen U.H."/>
            <person name="Andersen M.R."/>
            <person name="Baker S.E."/>
        </authorList>
    </citation>
    <scope>NUCLEOTIDE SEQUENCE</scope>
    <source>
        <strain evidence="1">CBS 121060</strain>
    </source>
</reference>
<feature type="non-terminal residue" evidence="1">
    <location>
        <position position="406"/>
    </location>
</feature>
<name>A0ACD1HPR4_9EURO</name>
<dbReference type="Proteomes" id="UP000249661">
    <property type="component" value="Unassembled WGS sequence"/>
</dbReference>